<dbReference type="EnsemblMetazoa" id="AQUA016106-RA">
    <property type="protein sequence ID" value="AQUA016106-PA"/>
    <property type="gene ID" value="AQUA016106"/>
</dbReference>
<evidence type="ECO:0000313" key="3">
    <source>
        <dbReference type="Proteomes" id="UP000076407"/>
    </source>
</evidence>
<evidence type="ECO:0000256" key="1">
    <source>
        <dbReference type="SAM" id="SignalP"/>
    </source>
</evidence>
<sequence>MFHLRCWIGSATLLICALLLNATAGRSLSRPVRDTVTDGIEVELSASGEDMRSAIPVISDIQRVEKIADLLISIGEHVIPALLDGLAEQVTAANPERRLLHHIDKAVAPDQTL</sequence>
<protein>
    <recommendedName>
        <fullName evidence="4">Secreted protein</fullName>
    </recommendedName>
</protein>
<reference evidence="2" key="1">
    <citation type="submission" date="2020-05" db="UniProtKB">
        <authorList>
            <consortium name="EnsemblMetazoa"/>
        </authorList>
    </citation>
    <scope>IDENTIFICATION</scope>
    <source>
        <strain evidence="2">SANGQUA</strain>
    </source>
</reference>
<proteinExistence type="predicted"/>
<name>A0A1I8JVH4_ANOQN</name>
<dbReference type="Proteomes" id="UP000076407">
    <property type="component" value="Unassembled WGS sequence"/>
</dbReference>
<keyword evidence="1" id="KW-0732">Signal</keyword>
<feature type="signal peptide" evidence="1">
    <location>
        <begin position="1"/>
        <end position="29"/>
    </location>
</feature>
<evidence type="ECO:0000313" key="2">
    <source>
        <dbReference type="EnsemblMetazoa" id="AQUA016106-PA"/>
    </source>
</evidence>
<accession>A0A1I8JVH4</accession>
<dbReference type="AlphaFoldDB" id="A0A1I8JVH4"/>
<keyword evidence="3" id="KW-1185">Reference proteome</keyword>
<dbReference type="VEuPathDB" id="VectorBase:AQUA016106"/>
<feature type="chain" id="PRO_5009322209" description="Secreted protein" evidence="1">
    <location>
        <begin position="30"/>
        <end position="113"/>
    </location>
</feature>
<evidence type="ECO:0008006" key="4">
    <source>
        <dbReference type="Google" id="ProtNLM"/>
    </source>
</evidence>
<organism evidence="2 3">
    <name type="scientific">Anopheles quadriannulatus</name>
    <name type="common">Mosquito</name>
    <dbReference type="NCBI Taxonomy" id="34691"/>
    <lineage>
        <taxon>Eukaryota</taxon>
        <taxon>Metazoa</taxon>
        <taxon>Ecdysozoa</taxon>
        <taxon>Arthropoda</taxon>
        <taxon>Hexapoda</taxon>
        <taxon>Insecta</taxon>
        <taxon>Pterygota</taxon>
        <taxon>Neoptera</taxon>
        <taxon>Endopterygota</taxon>
        <taxon>Diptera</taxon>
        <taxon>Nematocera</taxon>
        <taxon>Culicoidea</taxon>
        <taxon>Culicidae</taxon>
        <taxon>Anophelinae</taxon>
        <taxon>Anopheles</taxon>
    </lineage>
</organism>